<sequence>MIYTLISISSLNTFWFLILKPCHHQLEFLIYFILKLKKKKSRLSSSVINSGEQSPTQFSVPSIL</sequence>
<comment type="caution">
    <text evidence="1">The sequence shown here is derived from an EMBL/GenBank/DDBJ whole genome shotgun (WGS) entry which is preliminary data.</text>
</comment>
<evidence type="ECO:0000313" key="1">
    <source>
        <dbReference type="EMBL" id="KAF5759850.1"/>
    </source>
</evidence>
<reference evidence="1" key="1">
    <citation type="journal article" date="2017" name="Nature">
        <title>The sunflower genome provides insights into oil metabolism, flowering and Asterid evolution.</title>
        <authorList>
            <person name="Badouin H."/>
            <person name="Gouzy J."/>
            <person name="Grassa C.J."/>
            <person name="Murat F."/>
            <person name="Staton S.E."/>
            <person name="Cottret L."/>
            <person name="Lelandais-Briere C."/>
            <person name="Owens G.L."/>
            <person name="Carrere S."/>
            <person name="Mayjonade B."/>
            <person name="Legrand L."/>
            <person name="Gill N."/>
            <person name="Kane N.C."/>
            <person name="Bowers J.E."/>
            <person name="Hubner S."/>
            <person name="Bellec A."/>
            <person name="Berard A."/>
            <person name="Berges H."/>
            <person name="Blanchet N."/>
            <person name="Boniface M.C."/>
            <person name="Brunel D."/>
            <person name="Catrice O."/>
            <person name="Chaidir N."/>
            <person name="Claudel C."/>
            <person name="Donnadieu C."/>
            <person name="Faraut T."/>
            <person name="Fievet G."/>
            <person name="Helmstetter N."/>
            <person name="King M."/>
            <person name="Knapp S.J."/>
            <person name="Lai Z."/>
            <person name="Le Paslier M.C."/>
            <person name="Lippi Y."/>
            <person name="Lorenzon L."/>
            <person name="Mandel J.R."/>
            <person name="Marage G."/>
            <person name="Marchand G."/>
            <person name="Marquand E."/>
            <person name="Bret-Mestries E."/>
            <person name="Morien E."/>
            <person name="Nambeesan S."/>
            <person name="Nguyen T."/>
            <person name="Pegot-Espagnet P."/>
            <person name="Pouilly N."/>
            <person name="Raftis F."/>
            <person name="Sallet E."/>
            <person name="Schiex T."/>
            <person name="Thomas J."/>
            <person name="Vandecasteele C."/>
            <person name="Vares D."/>
            <person name="Vear F."/>
            <person name="Vautrin S."/>
            <person name="Crespi M."/>
            <person name="Mangin B."/>
            <person name="Burke J.M."/>
            <person name="Salse J."/>
            <person name="Munos S."/>
            <person name="Vincourt P."/>
            <person name="Rieseberg L.H."/>
            <person name="Langlade N.B."/>
        </authorList>
    </citation>
    <scope>NUCLEOTIDE SEQUENCE</scope>
    <source>
        <tissue evidence="1">Leaves</tissue>
    </source>
</reference>
<dbReference type="AlphaFoldDB" id="A0A9K3GY10"/>
<dbReference type="EMBL" id="MNCJ02000331">
    <property type="protein sequence ID" value="KAF5759850.1"/>
    <property type="molecule type" value="Genomic_DNA"/>
</dbReference>
<name>A0A9K3GY10_HELAN</name>
<accession>A0A9K3GY10</accession>
<dbReference type="Proteomes" id="UP000215914">
    <property type="component" value="Unassembled WGS sequence"/>
</dbReference>
<evidence type="ECO:0000313" key="2">
    <source>
        <dbReference type="Proteomes" id="UP000215914"/>
    </source>
</evidence>
<reference evidence="1" key="2">
    <citation type="submission" date="2020-06" db="EMBL/GenBank/DDBJ databases">
        <title>Helianthus annuus Genome sequencing and assembly Release 2.</title>
        <authorList>
            <person name="Gouzy J."/>
            <person name="Langlade N."/>
            <person name="Munos S."/>
        </authorList>
    </citation>
    <scope>NUCLEOTIDE SEQUENCE</scope>
    <source>
        <tissue evidence="1">Leaves</tissue>
    </source>
</reference>
<protein>
    <submittedName>
        <fullName evidence="1">Uncharacterized protein</fullName>
    </submittedName>
</protein>
<organism evidence="1 2">
    <name type="scientific">Helianthus annuus</name>
    <name type="common">Common sunflower</name>
    <dbReference type="NCBI Taxonomy" id="4232"/>
    <lineage>
        <taxon>Eukaryota</taxon>
        <taxon>Viridiplantae</taxon>
        <taxon>Streptophyta</taxon>
        <taxon>Embryophyta</taxon>
        <taxon>Tracheophyta</taxon>
        <taxon>Spermatophyta</taxon>
        <taxon>Magnoliopsida</taxon>
        <taxon>eudicotyledons</taxon>
        <taxon>Gunneridae</taxon>
        <taxon>Pentapetalae</taxon>
        <taxon>asterids</taxon>
        <taxon>campanulids</taxon>
        <taxon>Asterales</taxon>
        <taxon>Asteraceae</taxon>
        <taxon>Asteroideae</taxon>
        <taxon>Heliantheae alliance</taxon>
        <taxon>Heliantheae</taxon>
        <taxon>Helianthus</taxon>
    </lineage>
</organism>
<keyword evidence="2" id="KW-1185">Reference proteome</keyword>
<dbReference type="Gramene" id="mRNA:HanXRQr2_Chr16g0746331">
    <property type="protein sequence ID" value="CDS:HanXRQr2_Chr16g0746331.1"/>
    <property type="gene ID" value="HanXRQr2_Chr16g0746331"/>
</dbReference>
<proteinExistence type="predicted"/>
<gene>
    <name evidence="1" type="ORF">HanXRQr2_Chr16g0746331</name>
</gene>